<dbReference type="Proteomes" id="UP001151760">
    <property type="component" value="Unassembled WGS sequence"/>
</dbReference>
<sequence length="433" mass="49007">MNEDYYHEQNSCYDSNSFGFDQTQPPQYTVNHPIFNVQNDLLNSQNKLMEQMTSICDMVGQIMQKKEEERRIAEDQAAKDRYWKIPICYDDDEDYTIAITPVLLTEEPVDSLIMEDEHLDTIPATESDEVIKSSVEELVLIPSESEGISDGVCDVPLCDNPTPLKAFKDHSEIVVNSNNDDTSSDDDDFEDIEYVEASPPDLEIVSLEEVNDVDQKKEEFDLENILQIQDVILREKLLNISRLITNIKSLNDNSTPNCVLKSTSPFPIPDSNSFFEKSDTSLSYSDNSLPEFESFSDHTEETSSDSTINHANNSLPEYDSFNFEIEPDQGGLTSVVMEDILGEPRVHVPNVLPTPPTLMMDSDVIIRTFLPYFTYPMDSSFPPSSGNEDTIFDPGISTFHFSSLKLVAYENLIMIFLFLCFCPKDKGIRGESS</sequence>
<evidence type="ECO:0000313" key="3">
    <source>
        <dbReference type="Proteomes" id="UP001151760"/>
    </source>
</evidence>
<dbReference type="EMBL" id="BQNB010011803">
    <property type="protein sequence ID" value="GJS95373.1"/>
    <property type="molecule type" value="Genomic_DNA"/>
</dbReference>
<comment type="caution">
    <text evidence="2">The sequence shown here is derived from an EMBL/GenBank/DDBJ whole genome shotgun (WGS) entry which is preliminary data.</text>
</comment>
<reference evidence="2" key="2">
    <citation type="submission" date="2022-01" db="EMBL/GenBank/DDBJ databases">
        <authorList>
            <person name="Yamashiro T."/>
            <person name="Shiraishi A."/>
            <person name="Satake H."/>
            <person name="Nakayama K."/>
        </authorList>
    </citation>
    <scope>NUCLEOTIDE SEQUENCE</scope>
</reference>
<evidence type="ECO:0000313" key="2">
    <source>
        <dbReference type="EMBL" id="GJS95373.1"/>
    </source>
</evidence>
<protein>
    <submittedName>
        <fullName evidence="2">Uncharacterized protein</fullName>
    </submittedName>
</protein>
<accession>A0ABQ5A2R6</accession>
<organism evidence="2 3">
    <name type="scientific">Tanacetum coccineum</name>
    <dbReference type="NCBI Taxonomy" id="301880"/>
    <lineage>
        <taxon>Eukaryota</taxon>
        <taxon>Viridiplantae</taxon>
        <taxon>Streptophyta</taxon>
        <taxon>Embryophyta</taxon>
        <taxon>Tracheophyta</taxon>
        <taxon>Spermatophyta</taxon>
        <taxon>Magnoliopsida</taxon>
        <taxon>eudicotyledons</taxon>
        <taxon>Gunneridae</taxon>
        <taxon>Pentapetalae</taxon>
        <taxon>asterids</taxon>
        <taxon>campanulids</taxon>
        <taxon>Asterales</taxon>
        <taxon>Asteraceae</taxon>
        <taxon>Asteroideae</taxon>
        <taxon>Anthemideae</taxon>
        <taxon>Anthemidinae</taxon>
        <taxon>Tanacetum</taxon>
    </lineage>
</organism>
<name>A0ABQ5A2R6_9ASTR</name>
<evidence type="ECO:0000256" key="1">
    <source>
        <dbReference type="SAM" id="MobiDB-lite"/>
    </source>
</evidence>
<keyword evidence="3" id="KW-1185">Reference proteome</keyword>
<proteinExistence type="predicted"/>
<feature type="region of interest" description="Disordered" evidence="1">
    <location>
        <begin position="292"/>
        <end position="311"/>
    </location>
</feature>
<gene>
    <name evidence="2" type="ORF">Tco_0802341</name>
</gene>
<reference evidence="2" key="1">
    <citation type="journal article" date="2022" name="Int. J. Mol. Sci.">
        <title>Draft Genome of Tanacetum Coccineum: Genomic Comparison of Closely Related Tanacetum-Family Plants.</title>
        <authorList>
            <person name="Yamashiro T."/>
            <person name="Shiraishi A."/>
            <person name="Nakayama K."/>
            <person name="Satake H."/>
        </authorList>
    </citation>
    <scope>NUCLEOTIDE SEQUENCE</scope>
</reference>